<feature type="transmembrane region" description="Helical" evidence="1">
    <location>
        <begin position="297"/>
        <end position="316"/>
    </location>
</feature>
<organism evidence="3 4">
    <name type="scientific">Roseococcus pinisoli</name>
    <dbReference type="NCBI Taxonomy" id="2835040"/>
    <lineage>
        <taxon>Bacteria</taxon>
        <taxon>Pseudomonadati</taxon>
        <taxon>Pseudomonadota</taxon>
        <taxon>Alphaproteobacteria</taxon>
        <taxon>Acetobacterales</taxon>
        <taxon>Roseomonadaceae</taxon>
        <taxon>Roseococcus</taxon>
    </lineage>
</organism>
<feature type="transmembrane region" description="Helical" evidence="1">
    <location>
        <begin position="100"/>
        <end position="119"/>
    </location>
</feature>
<dbReference type="GO" id="GO:0016746">
    <property type="term" value="F:acyltransferase activity"/>
    <property type="evidence" value="ECO:0007669"/>
    <property type="project" value="UniProtKB-KW"/>
</dbReference>
<keyword evidence="3" id="KW-0012">Acyltransferase</keyword>
<dbReference type="PANTHER" id="PTHR23028:SF134">
    <property type="entry name" value="PUTATIVE (AFU_ORTHOLOGUE AFUA_4G08520)-RELATED"/>
    <property type="match status" value="1"/>
</dbReference>
<dbReference type="PANTHER" id="PTHR23028">
    <property type="entry name" value="ACETYLTRANSFERASE"/>
    <property type="match status" value="1"/>
</dbReference>
<name>A0ABS5Q7D6_9PROT</name>
<feature type="domain" description="Acyltransferase 3" evidence="2">
    <location>
        <begin position="9"/>
        <end position="345"/>
    </location>
</feature>
<dbReference type="EMBL" id="JAHCDA010000001">
    <property type="protein sequence ID" value="MBS7809569.1"/>
    <property type="molecule type" value="Genomic_DNA"/>
</dbReference>
<accession>A0ABS5Q7D6</accession>
<feature type="transmembrane region" description="Helical" evidence="1">
    <location>
        <begin position="221"/>
        <end position="239"/>
    </location>
</feature>
<feature type="transmembrane region" description="Helical" evidence="1">
    <location>
        <begin position="328"/>
        <end position="348"/>
    </location>
</feature>
<dbReference type="Pfam" id="PF01757">
    <property type="entry name" value="Acyl_transf_3"/>
    <property type="match status" value="1"/>
</dbReference>
<keyword evidence="4" id="KW-1185">Reference proteome</keyword>
<evidence type="ECO:0000313" key="4">
    <source>
        <dbReference type="Proteomes" id="UP000766336"/>
    </source>
</evidence>
<dbReference type="InterPro" id="IPR002656">
    <property type="entry name" value="Acyl_transf_3_dom"/>
</dbReference>
<gene>
    <name evidence="3" type="ORF">KHU32_01380</name>
</gene>
<feature type="transmembrane region" description="Helical" evidence="1">
    <location>
        <begin position="12"/>
        <end position="29"/>
    </location>
</feature>
<evidence type="ECO:0000313" key="3">
    <source>
        <dbReference type="EMBL" id="MBS7809569.1"/>
    </source>
</evidence>
<protein>
    <submittedName>
        <fullName evidence="3">Acyltransferase</fullName>
    </submittedName>
</protein>
<feature type="transmembrane region" description="Helical" evidence="1">
    <location>
        <begin position="49"/>
        <end position="68"/>
    </location>
</feature>
<keyword evidence="1" id="KW-0812">Transmembrane</keyword>
<evidence type="ECO:0000259" key="2">
    <source>
        <dbReference type="Pfam" id="PF01757"/>
    </source>
</evidence>
<dbReference type="InterPro" id="IPR050879">
    <property type="entry name" value="Acyltransferase_3"/>
</dbReference>
<evidence type="ECO:0000256" key="1">
    <source>
        <dbReference type="SAM" id="Phobius"/>
    </source>
</evidence>
<dbReference type="Proteomes" id="UP000766336">
    <property type="component" value="Unassembled WGS sequence"/>
</dbReference>
<sequence>MTARTNRLIELDSLRGIAALIVVLHHAYLSLPYLPDWVHWTLDATPLRLIGAGRPAVIFFFVLSGYVLTRALAAQEERQPGSVMNGPAWAGYAAQRAVRLGLPVLASLLVSAALQLLIWEAPLPAETPGLVGVATWAKMWSWKSLTEQALLLSAGNGFQLNPVLWSLVHEWRISLLLPFVLLFRGRLALLMAVALLGAGIARLAGMPEGDVALGSSLLKTFAASAGFLPAFAAGAALALGRVPRLDPAQAWAAGIAVLVMAMAAHDYGVILASVLLILLAQRDGPFAWQMRRPSLVWLGRISFSLYLIHMPLLLAATHLLRDQRVPELAALIAVVLSFPAAALMYRWVEMPAHGLARRLKAPQRRAPVAGASYQAR</sequence>
<keyword evidence="1" id="KW-0472">Membrane</keyword>
<keyword evidence="1" id="KW-1133">Transmembrane helix</keyword>
<reference evidence="3 4" key="1">
    <citation type="submission" date="2021-05" db="EMBL/GenBank/DDBJ databases">
        <title>Roseococcus sp. XZZS9, whole genome shotgun sequencing project.</title>
        <authorList>
            <person name="Zhao G."/>
            <person name="Shen L."/>
        </authorList>
    </citation>
    <scope>NUCLEOTIDE SEQUENCE [LARGE SCALE GENOMIC DNA]</scope>
    <source>
        <strain evidence="3 4">XZZS9</strain>
    </source>
</reference>
<proteinExistence type="predicted"/>
<feature type="transmembrane region" description="Helical" evidence="1">
    <location>
        <begin position="175"/>
        <end position="201"/>
    </location>
</feature>
<feature type="transmembrane region" description="Helical" evidence="1">
    <location>
        <begin position="251"/>
        <end position="277"/>
    </location>
</feature>
<keyword evidence="3" id="KW-0808">Transferase</keyword>
<dbReference type="RefSeq" id="WP_213668259.1">
    <property type="nucleotide sequence ID" value="NZ_JAHCDA010000001.1"/>
</dbReference>
<comment type="caution">
    <text evidence="3">The sequence shown here is derived from an EMBL/GenBank/DDBJ whole genome shotgun (WGS) entry which is preliminary data.</text>
</comment>